<dbReference type="Proteomes" id="UP000603141">
    <property type="component" value="Unassembled WGS sequence"/>
</dbReference>
<evidence type="ECO:0000256" key="1">
    <source>
        <dbReference type="SAM" id="Phobius"/>
    </source>
</evidence>
<feature type="transmembrane region" description="Helical" evidence="1">
    <location>
        <begin position="83"/>
        <end position="105"/>
    </location>
</feature>
<accession>A0A934S9U9</accession>
<keyword evidence="1" id="KW-1133">Transmembrane helix</keyword>
<organism evidence="2 3">
    <name type="scientific">Luteolibacter pohnpeiensis</name>
    <dbReference type="NCBI Taxonomy" id="454153"/>
    <lineage>
        <taxon>Bacteria</taxon>
        <taxon>Pseudomonadati</taxon>
        <taxon>Verrucomicrobiota</taxon>
        <taxon>Verrucomicrobiia</taxon>
        <taxon>Verrucomicrobiales</taxon>
        <taxon>Verrucomicrobiaceae</taxon>
        <taxon>Luteolibacter</taxon>
    </lineage>
</organism>
<dbReference type="EMBL" id="JAENIJ010000097">
    <property type="protein sequence ID" value="MBK1884762.1"/>
    <property type="molecule type" value="Genomic_DNA"/>
</dbReference>
<reference evidence="2" key="1">
    <citation type="submission" date="2021-01" db="EMBL/GenBank/DDBJ databases">
        <title>Modified the classification status of verrucomicrobia.</title>
        <authorList>
            <person name="Feng X."/>
        </authorList>
    </citation>
    <scope>NUCLEOTIDE SEQUENCE</scope>
    <source>
        <strain evidence="2">KCTC 22041</strain>
    </source>
</reference>
<gene>
    <name evidence="2" type="ORF">JIN85_20285</name>
</gene>
<keyword evidence="3" id="KW-1185">Reference proteome</keyword>
<dbReference type="AlphaFoldDB" id="A0A934S9U9"/>
<name>A0A934S9U9_9BACT</name>
<evidence type="ECO:0000313" key="3">
    <source>
        <dbReference type="Proteomes" id="UP000603141"/>
    </source>
</evidence>
<dbReference type="RefSeq" id="WP_200274250.1">
    <property type="nucleotide sequence ID" value="NZ_JAENIJ010000097.1"/>
</dbReference>
<proteinExistence type="predicted"/>
<protein>
    <submittedName>
        <fullName evidence="2">Uncharacterized protein</fullName>
    </submittedName>
</protein>
<feature type="transmembrane region" description="Helical" evidence="1">
    <location>
        <begin position="60"/>
        <end position="77"/>
    </location>
</feature>
<sequence length="148" mass="16494">MDPIRIKSPESDFTYTIEDGELNAVGKIYLQGRQEFSFPISEVNPKPIVLERRAPAFRQGLATVGLSIVAAVFFRFLEPSEVRTFLLLLMGVLAFTGLLLVIAFIRPRRYLTFANRAGAGLFIVIRTISNSKEVDRLLDALRAAGSTF</sequence>
<evidence type="ECO:0000313" key="2">
    <source>
        <dbReference type="EMBL" id="MBK1884762.1"/>
    </source>
</evidence>
<comment type="caution">
    <text evidence="2">The sequence shown here is derived from an EMBL/GenBank/DDBJ whole genome shotgun (WGS) entry which is preliminary data.</text>
</comment>
<keyword evidence="1" id="KW-0472">Membrane</keyword>
<keyword evidence="1" id="KW-0812">Transmembrane</keyword>